<dbReference type="EMBL" id="JAVDTR010000002">
    <property type="protein sequence ID" value="MDR6722607.1"/>
    <property type="molecule type" value="Genomic_DNA"/>
</dbReference>
<feature type="transmembrane region" description="Helical" evidence="1">
    <location>
        <begin position="73"/>
        <end position="94"/>
    </location>
</feature>
<keyword evidence="1" id="KW-0812">Transmembrane</keyword>
<evidence type="ECO:0000313" key="2">
    <source>
        <dbReference type="EMBL" id="MDR6722607.1"/>
    </source>
</evidence>
<proteinExistence type="predicted"/>
<gene>
    <name evidence="2" type="ORF">J2W91_001055</name>
</gene>
<name>A0AAP5GYF0_PAEAM</name>
<keyword evidence="1" id="KW-1133">Transmembrane helix</keyword>
<dbReference type="RefSeq" id="WP_156395425.1">
    <property type="nucleotide sequence ID" value="NZ_JAVDTR010000002.1"/>
</dbReference>
<feature type="transmembrane region" description="Helical" evidence="1">
    <location>
        <begin position="6"/>
        <end position="29"/>
    </location>
</feature>
<protein>
    <recommendedName>
        <fullName evidence="4">DUF2269 family protein</fullName>
    </recommendedName>
</protein>
<comment type="caution">
    <text evidence="2">The sequence shown here is derived from an EMBL/GenBank/DDBJ whole genome shotgun (WGS) entry which is preliminary data.</text>
</comment>
<reference evidence="2" key="1">
    <citation type="submission" date="2023-07" db="EMBL/GenBank/DDBJ databases">
        <title>Sorghum-associated microbial communities from plants grown in Nebraska, USA.</title>
        <authorList>
            <person name="Schachtman D."/>
        </authorList>
    </citation>
    <scope>NUCLEOTIDE SEQUENCE</scope>
    <source>
        <strain evidence="2">BE80</strain>
    </source>
</reference>
<keyword evidence="1" id="KW-0472">Membrane</keyword>
<evidence type="ECO:0008006" key="4">
    <source>
        <dbReference type="Google" id="ProtNLM"/>
    </source>
</evidence>
<sequence>MGMIMYLLHIVGALSLGFYLILPFVVGRIRKLNVAAQEGAFTSLRSLNRIAQYGLIIQLLTGGYLMTKGEYSHLWMGIVVVLLLAMAAIGGIMGKPLRLAAEGVKSNRDVSPEQGKIRMFSTLLAVFLLIMVYLMVDSSLFL</sequence>
<feature type="transmembrane region" description="Helical" evidence="1">
    <location>
        <begin position="50"/>
        <end position="67"/>
    </location>
</feature>
<evidence type="ECO:0000256" key="1">
    <source>
        <dbReference type="SAM" id="Phobius"/>
    </source>
</evidence>
<accession>A0AAP5GYF0</accession>
<feature type="transmembrane region" description="Helical" evidence="1">
    <location>
        <begin position="115"/>
        <end position="136"/>
    </location>
</feature>
<dbReference type="Proteomes" id="UP001254832">
    <property type="component" value="Unassembled WGS sequence"/>
</dbReference>
<dbReference type="AlphaFoldDB" id="A0AAP5GYF0"/>
<evidence type="ECO:0000313" key="3">
    <source>
        <dbReference type="Proteomes" id="UP001254832"/>
    </source>
</evidence>
<organism evidence="2 3">
    <name type="scientific">Paenibacillus amylolyticus</name>
    <dbReference type="NCBI Taxonomy" id="1451"/>
    <lineage>
        <taxon>Bacteria</taxon>
        <taxon>Bacillati</taxon>
        <taxon>Bacillota</taxon>
        <taxon>Bacilli</taxon>
        <taxon>Bacillales</taxon>
        <taxon>Paenibacillaceae</taxon>
        <taxon>Paenibacillus</taxon>
    </lineage>
</organism>